<evidence type="ECO:0000256" key="4">
    <source>
        <dbReference type="ARBA" id="ARBA00011738"/>
    </source>
</evidence>
<dbReference type="GO" id="GO:0046872">
    <property type="term" value="F:metal ion binding"/>
    <property type="evidence" value="ECO:0007669"/>
    <property type="project" value="UniProtKB-KW"/>
</dbReference>
<dbReference type="AlphaFoldDB" id="A0A932QZQ3"/>
<evidence type="ECO:0000256" key="3">
    <source>
        <dbReference type="ARBA" id="ARBA00001941"/>
    </source>
</evidence>
<reference evidence="9" key="1">
    <citation type="submission" date="2020-07" db="EMBL/GenBank/DDBJ databases">
        <title>Huge and variable diversity of episymbiotic CPR bacteria and DPANN archaea in groundwater ecosystems.</title>
        <authorList>
            <person name="He C.Y."/>
            <person name="Keren R."/>
            <person name="Whittaker M."/>
            <person name="Farag I.F."/>
            <person name="Doudna J."/>
            <person name="Cate J.H.D."/>
            <person name="Banfield J.F."/>
        </authorList>
    </citation>
    <scope>NUCLEOTIDE SEQUENCE</scope>
    <source>
        <strain evidence="9">NC_groundwater_973_Pr1_S-0.2um_54_13</strain>
    </source>
</reference>
<evidence type="ECO:0000256" key="7">
    <source>
        <dbReference type="ARBA" id="ARBA00022801"/>
    </source>
</evidence>
<comment type="caution">
    <text evidence="9">The sequence shown here is derived from an EMBL/GenBank/DDBJ whole genome shotgun (WGS) entry which is preliminary data.</text>
</comment>
<protein>
    <recommendedName>
        <fullName evidence="5">5'-deoxynucleotidase</fullName>
        <ecNumber evidence="5">3.1.3.89</ecNumber>
    </recommendedName>
</protein>
<evidence type="ECO:0000259" key="8">
    <source>
        <dbReference type="SMART" id="SM00471"/>
    </source>
</evidence>
<dbReference type="PANTHER" id="PTHR11845:SF13">
    <property type="entry name" value="5'-DEOXYNUCLEOTIDASE HDDC2"/>
    <property type="match status" value="1"/>
</dbReference>
<comment type="cofactor">
    <cofactor evidence="3">
        <name>Co(2+)</name>
        <dbReference type="ChEBI" id="CHEBI:48828"/>
    </cofactor>
</comment>
<evidence type="ECO:0000256" key="6">
    <source>
        <dbReference type="ARBA" id="ARBA00022723"/>
    </source>
</evidence>
<dbReference type="Gene3D" id="1.10.3210.10">
    <property type="entry name" value="Hypothetical protein af1432"/>
    <property type="match status" value="1"/>
</dbReference>
<evidence type="ECO:0000313" key="10">
    <source>
        <dbReference type="Proteomes" id="UP000753196"/>
    </source>
</evidence>
<evidence type="ECO:0000313" key="9">
    <source>
        <dbReference type="EMBL" id="MBI3630828.1"/>
    </source>
</evidence>
<dbReference type="Pfam" id="PF13023">
    <property type="entry name" value="HD_3"/>
    <property type="match status" value="1"/>
</dbReference>
<gene>
    <name evidence="9" type="ORF">HY221_00625</name>
</gene>
<proteinExistence type="predicted"/>
<evidence type="ECO:0000256" key="1">
    <source>
        <dbReference type="ARBA" id="ARBA00001638"/>
    </source>
</evidence>
<name>A0A932QZQ3_9BACT</name>
<sequence length="199" mass="23295">METKRDIEFLYEVGSFRHMKRMWQRFLNPDFQNNTEHSFRVAWIALALAAQEKTGNHEKILKMALAHDLSESRCGDVDYVARLYTKRDEHTAVKDIFADTSLGEEFTELVGEYEKRECLEAKIVKDADHLDVEFELREQGTRGHAIGGILQTRRDESVYPKLSTESARRMWRDIRVSNPFDWHLLGVNRFSKGDWQSKG</sequence>
<dbReference type="SUPFAM" id="SSF109604">
    <property type="entry name" value="HD-domain/PDEase-like"/>
    <property type="match status" value="1"/>
</dbReference>
<evidence type="ECO:0000256" key="2">
    <source>
        <dbReference type="ARBA" id="ARBA00001936"/>
    </source>
</evidence>
<dbReference type="PANTHER" id="PTHR11845">
    <property type="entry name" value="5'-DEOXYNUCLEOTIDASE HDDC2"/>
    <property type="match status" value="1"/>
</dbReference>
<dbReference type="EC" id="3.1.3.89" evidence="5"/>
<dbReference type="EMBL" id="JACQCR010000012">
    <property type="protein sequence ID" value="MBI3630828.1"/>
    <property type="molecule type" value="Genomic_DNA"/>
</dbReference>
<keyword evidence="7" id="KW-0378">Hydrolase</keyword>
<comment type="subunit">
    <text evidence="4">Homodimer.</text>
</comment>
<dbReference type="GO" id="GO:0005737">
    <property type="term" value="C:cytoplasm"/>
    <property type="evidence" value="ECO:0007669"/>
    <property type="project" value="TreeGrafter"/>
</dbReference>
<keyword evidence="6" id="KW-0479">Metal-binding</keyword>
<dbReference type="InterPro" id="IPR006674">
    <property type="entry name" value="HD_domain"/>
</dbReference>
<accession>A0A932QZQ3</accession>
<comment type="cofactor">
    <cofactor evidence="2">
        <name>Mn(2+)</name>
        <dbReference type="ChEBI" id="CHEBI:29035"/>
    </cofactor>
</comment>
<dbReference type="SMART" id="SM00471">
    <property type="entry name" value="HDc"/>
    <property type="match status" value="1"/>
</dbReference>
<dbReference type="InterPro" id="IPR039356">
    <property type="entry name" value="YfbR/HDDC2"/>
</dbReference>
<feature type="domain" description="HD/PDEase" evidence="8">
    <location>
        <begin position="30"/>
        <end position="142"/>
    </location>
</feature>
<dbReference type="Proteomes" id="UP000753196">
    <property type="component" value="Unassembled WGS sequence"/>
</dbReference>
<dbReference type="GO" id="GO:0002953">
    <property type="term" value="F:5'-deoxynucleotidase activity"/>
    <property type="evidence" value="ECO:0007669"/>
    <property type="project" value="UniProtKB-EC"/>
</dbReference>
<dbReference type="InterPro" id="IPR003607">
    <property type="entry name" value="HD/PDEase_dom"/>
</dbReference>
<comment type="catalytic activity">
    <reaction evidence="1">
        <text>a 2'-deoxyribonucleoside 5'-phosphate + H2O = a 2'-deoxyribonucleoside + phosphate</text>
        <dbReference type="Rhea" id="RHEA:36167"/>
        <dbReference type="ChEBI" id="CHEBI:15377"/>
        <dbReference type="ChEBI" id="CHEBI:18274"/>
        <dbReference type="ChEBI" id="CHEBI:43474"/>
        <dbReference type="ChEBI" id="CHEBI:65317"/>
        <dbReference type="EC" id="3.1.3.89"/>
    </reaction>
</comment>
<evidence type="ECO:0000256" key="5">
    <source>
        <dbReference type="ARBA" id="ARBA00012964"/>
    </source>
</evidence>
<organism evidence="9 10">
    <name type="scientific">Candidatus Sungiibacteriota bacterium</name>
    <dbReference type="NCBI Taxonomy" id="2750080"/>
    <lineage>
        <taxon>Bacteria</taxon>
        <taxon>Candidatus Sungiibacteriota</taxon>
    </lineage>
</organism>